<dbReference type="SMART" id="SM00903">
    <property type="entry name" value="Flavin_Reduct"/>
    <property type="match status" value="1"/>
</dbReference>
<dbReference type="AlphaFoldDB" id="A0AB39HT14"/>
<name>A0AB39HT14_9BACI</name>
<evidence type="ECO:0000256" key="1">
    <source>
        <dbReference type="ARBA" id="ARBA00008898"/>
    </source>
</evidence>
<dbReference type="InterPro" id="IPR050268">
    <property type="entry name" value="NADH-dep_flavin_reductase"/>
</dbReference>
<reference evidence="4" key="1">
    <citation type="submission" date="2024-07" db="EMBL/GenBank/DDBJ databases">
        <title>Halotolerant mesophilic bacterium Ornithinibacillus sp. 4-3, sp. nov., isolated from soil.</title>
        <authorList>
            <person name="Sidarenka A.V."/>
            <person name="Guliayeva D.E."/>
            <person name="Leanovich S.I."/>
            <person name="Hileuskaya K.S."/>
            <person name="Akhremchuk A.E."/>
            <person name="Sikolenko M.A."/>
            <person name="Valentovich L.N."/>
        </authorList>
    </citation>
    <scope>NUCLEOTIDE SEQUENCE</scope>
    <source>
        <strain evidence="4">4-3</strain>
    </source>
</reference>
<dbReference type="PANTHER" id="PTHR30466">
    <property type="entry name" value="FLAVIN REDUCTASE"/>
    <property type="match status" value="1"/>
</dbReference>
<dbReference type="Gene3D" id="2.30.110.10">
    <property type="entry name" value="Electron Transport, Fmn-binding Protein, Chain A"/>
    <property type="match status" value="1"/>
</dbReference>
<dbReference type="EC" id="1.-.-.-" evidence="4"/>
<dbReference type="SUPFAM" id="SSF50475">
    <property type="entry name" value="FMN-binding split barrel"/>
    <property type="match status" value="1"/>
</dbReference>
<dbReference type="Pfam" id="PF01613">
    <property type="entry name" value="Flavin_Reduct"/>
    <property type="match status" value="1"/>
</dbReference>
<organism evidence="4">
    <name type="scientific">Ornithinibacillus sp. 4-3</name>
    <dbReference type="NCBI Taxonomy" id="3231488"/>
    <lineage>
        <taxon>Bacteria</taxon>
        <taxon>Bacillati</taxon>
        <taxon>Bacillota</taxon>
        <taxon>Bacilli</taxon>
        <taxon>Bacillales</taxon>
        <taxon>Bacillaceae</taxon>
        <taxon>Ornithinibacillus</taxon>
    </lineage>
</organism>
<accession>A0AB39HT14</accession>
<gene>
    <name evidence="4" type="ORF">AB4Y30_03765</name>
</gene>
<sequence length="163" mass="18246">MKVDIFKEAMANYPTGISIVTSNDEQGNPIGLTVNSFASVSLDPLLILWSIDNRVSTYEAFKKADKFAVNILANDQAEIAKLFASSLSNQERFEGCDWNSSAYQLPIIKNAVASLQCKTFQQVQAGDHIIFIGEVIEIDIEKRQPLLYHRRKMGGFPESFHES</sequence>
<evidence type="ECO:0000256" key="2">
    <source>
        <dbReference type="ARBA" id="ARBA00023002"/>
    </source>
</evidence>
<comment type="similarity">
    <text evidence="1">Belongs to the non-flavoprotein flavin reductase family.</text>
</comment>
<keyword evidence="2 4" id="KW-0560">Oxidoreductase</keyword>
<evidence type="ECO:0000313" key="4">
    <source>
        <dbReference type="EMBL" id="XDK33485.1"/>
    </source>
</evidence>
<protein>
    <submittedName>
        <fullName evidence="4">Flavin reductase family protein</fullName>
        <ecNumber evidence="4">1.-.-.-</ecNumber>
    </submittedName>
</protein>
<dbReference type="InterPro" id="IPR012349">
    <property type="entry name" value="Split_barrel_FMN-bd"/>
</dbReference>
<dbReference type="InterPro" id="IPR002563">
    <property type="entry name" value="Flavin_Rdtase-like_dom"/>
</dbReference>
<evidence type="ECO:0000259" key="3">
    <source>
        <dbReference type="SMART" id="SM00903"/>
    </source>
</evidence>
<dbReference type="EMBL" id="CP162599">
    <property type="protein sequence ID" value="XDK33485.1"/>
    <property type="molecule type" value="Genomic_DNA"/>
</dbReference>
<proteinExistence type="inferred from homology"/>
<feature type="domain" description="Flavin reductase like" evidence="3">
    <location>
        <begin position="10"/>
        <end position="155"/>
    </location>
</feature>
<dbReference type="GO" id="GO:0042602">
    <property type="term" value="F:riboflavin reductase (NADPH) activity"/>
    <property type="evidence" value="ECO:0007669"/>
    <property type="project" value="TreeGrafter"/>
</dbReference>
<dbReference type="PANTHER" id="PTHR30466:SF11">
    <property type="entry name" value="FLAVIN-DEPENDENT MONOOXYGENASE, REDUCTASE SUBUNIT HSAB"/>
    <property type="match status" value="1"/>
</dbReference>
<dbReference type="RefSeq" id="WP_368654163.1">
    <property type="nucleotide sequence ID" value="NZ_CP162599.1"/>
</dbReference>
<dbReference type="GO" id="GO:0010181">
    <property type="term" value="F:FMN binding"/>
    <property type="evidence" value="ECO:0007669"/>
    <property type="project" value="InterPro"/>
</dbReference>